<dbReference type="AlphaFoldDB" id="A0ABD3GVT6"/>
<evidence type="ECO:0000313" key="3">
    <source>
        <dbReference type="Proteomes" id="UP001633002"/>
    </source>
</evidence>
<evidence type="ECO:0000256" key="1">
    <source>
        <dbReference type="SAM" id="MobiDB-lite"/>
    </source>
</evidence>
<feature type="region of interest" description="Disordered" evidence="1">
    <location>
        <begin position="237"/>
        <end position="262"/>
    </location>
</feature>
<sequence length="262" mass="30530">MIGWLEIMMAFGGDHSDDDEFRGNKIMYKQILPYRPSDFLPETIEKNLNKELVSGKDYEEVLYYREAAPYRPTYYLMTLIAEVFWSHSRSNRFLMPIVYAYVRALHGHPYNWAKAILKSLKYSDPDDLPEADLAIVPAAGSSAKVPTKNKPVKNKMITNETSDDNGQTPKKRLKPSTPGPKVKYSANPQKCPPRPWTLHRLSERWRTLLLCWEPTSEIFWTVGTHHWSPNLATVRAIGKPSSSRSRKRRPKVKRRPRRYRKR</sequence>
<feature type="compositionally biased region" description="Polar residues" evidence="1">
    <location>
        <begin position="156"/>
        <end position="168"/>
    </location>
</feature>
<dbReference type="Proteomes" id="UP001633002">
    <property type="component" value="Unassembled WGS sequence"/>
</dbReference>
<proteinExistence type="predicted"/>
<name>A0ABD3GVT6_9MARC</name>
<organism evidence="2 3">
    <name type="scientific">Riccia sorocarpa</name>
    <dbReference type="NCBI Taxonomy" id="122646"/>
    <lineage>
        <taxon>Eukaryota</taxon>
        <taxon>Viridiplantae</taxon>
        <taxon>Streptophyta</taxon>
        <taxon>Embryophyta</taxon>
        <taxon>Marchantiophyta</taxon>
        <taxon>Marchantiopsida</taxon>
        <taxon>Marchantiidae</taxon>
        <taxon>Marchantiales</taxon>
        <taxon>Ricciaceae</taxon>
        <taxon>Riccia</taxon>
    </lineage>
</organism>
<comment type="caution">
    <text evidence="2">The sequence shown here is derived from an EMBL/GenBank/DDBJ whole genome shotgun (WGS) entry which is preliminary data.</text>
</comment>
<keyword evidence="3" id="KW-1185">Reference proteome</keyword>
<feature type="region of interest" description="Disordered" evidence="1">
    <location>
        <begin position="143"/>
        <end position="196"/>
    </location>
</feature>
<protein>
    <submittedName>
        <fullName evidence="2">Uncharacterized protein</fullName>
    </submittedName>
</protein>
<accession>A0ABD3GVT6</accession>
<feature type="compositionally biased region" description="Basic residues" evidence="1">
    <location>
        <begin position="244"/>
        <end position="262"/>
    </location>
</feature>
<reference evidence="2 3" key="1">
    <citation type="submission" date="2024-09" db="EMBL/GenBank/DDBJ databases">
        <title>Chromosome-scale assembly of Riccia sorocarpa.</title>
        <authorList>
            <person name="Paukszto L."/>
        </authorList>
    </citation>
    <scope>NUCLEOTIDE SEQUENCE [LARGE SCALE GENOMIC DNA]</scope>
    <source>
        <strain evidence="2">LP-2024</strain>
        <tissue evidence="2">Aerial parts of the thallus</tissue>
    </source>
</reference>
<gene>
    <name evidence="2" type="ORF">R1sor_024200</name>
</gene>
<evidence type="ECO:0000313" key="2">
    <source>
        <dbReference type="EMBL" id="KAL3681244.1"/>
    </source>
</evidence>
<dbReference type="EMBL" id="JBJQOH010000007">
    <property type="protein sequence ID" value="KAL3681244.1"/>
    <property type="molecule type" value="Genomic_DNA"/>
</dbReference>